<dbReference type="RefSeq" id="WP_023979901.1">
    <property type="nucleotide sequence ID" value="NZ_CBLX010000021.1"/>
</dbReference>
<reference evidence="1 2" key="2">
    <citation type="journal article" date="2014" name="PLoS ONE">
        <title>Evolution of mitochondria reconstructed from the energy metabolism of living bacteria.</title>
        <authorList>
            <person name="Degli Esposti M."/>
            <person name="Chouaia B."/>
            <person name="Comandatore F."/>
            <person name="Crotti E."/>
            <person name="Sassera D."/>
            <person name="Lievens P.M."/>
            <person name="Daffonchio D."/>
            <person name="Bandi C."/>
        </authorList>
    </citation>
    <scope>NUCLEOTIDE SEQUENCE [LARGE SCALE GENOMIC DNA]</scope>
    <source>
        <strain evidence="1 2">SF2.1</strain>
    </source>
</reference>
<proteinExistence type="predicted"/>
<reference evidence="1 2" key="1">
    <citation type="journal article" date="2014" name="Genome Biol. Evol.">
        <title>Acetic acid bacteria genomes reveal functional traits for adaptation to life in insect guts.</title>
        <authorList>
            <person name="Chouaia B."/>
            <person name="Gaiarsa S."/>
            <person name="Crotti E."/>
            <person name="Comandatore F."/>
            <person name="Degli Esposti M."/>
            <person name="Ricci I."/>
            <person name="Alma A."/>
            <person name="Favia G."/>
            <person name="Bandi C."/>
            <person name="Daffonchio D."/>
        </authorList>
    </citation>
    <scope>NUCLEOTIDE SEQUENCE [LARGE SCALE GENOMIC DNA]</scope>
    <source>
        <strain evidence="1 2">SF2.1</strain>
    </source>
</reference>
<evidence type="ECO:0000313" key="2">
    <source>
        <dbReference type="Proteomes" id="UP000027583"/>
    </source>
</evidence>
<evidence type="ECO:0000313" key="1">
    <source>
        <dbReference type="EMBL" id="CDG40568.1"/>
    </source>
</evidence>
<gene>
    <name evidence="1" type="ORF">ASAP_2523</name>
</gene>
<comment type="caution">
    <text evidence="1">The sequence shown here is derived from an EMBL/GenBank/DDBJ whole genome shotgun (WGS) entry which is preliminary data.</text>
</comment>
<dbReference type="EMBL" id="CBLX010000021">
    <property type="protein sequence ID" value="CDG40568.1"/>
    <property type="molecule type" value="Genomic_DNA"/>
</dbReference>
<accession>A0A060QIP4</accession>
<protein>
    <submittedName>
        <fullName evidence="1">Uncharacterized protein</fullName>
    </submittedName>
</protein>
<sequence length="298" mass="33187">MMKQLASRRPLIPRRSLFCGAACTGLAGIVNAQGRTNARKNPIVALGGLPGFDKLTDPASLARLRGNSRFKLYIHNSAWLRLNDAQRRSVIANSGAAGVSPDIELGGWPDPKHWFDHEWKRDYASFRFQPRRGHVNINKWNTWGDYTTIARENGFISLAPVVTPNHGQYVRGMLSSAPYWSLFREACRLGGGVTADIPVDFYFHQPEAYRTFIADEIIWAKTSNLWTTAILSPGAASRDTFMNLLMRQVADLAARGAYPDEYVVENYNTISKPGIAELADGDLPNTLNHAALWLLINT</sequence>
<name>A0A060QIP4_9PROT</name>
<organism evidence="1 2">
    <name type="scientific">Asaia bogorensis</name>
    <dbReference type="NCBI Taxonomy" id="91915"/>
    <lineage>
        <taxon>Bacteria</taxon>
        <taxon>Pseudomonadati</taxon>
        <taxon>Pseudomonadota</taxon>
        <taxon>Alphaproteobacteria</taxon>
        <taxon>Acetobacterales</taxon>
        <taxon>Acetobacteraceae</taxon>
        <taxon>Asaia</taxon>
    </lineage>
</organism>
<dbReference type="AlphaFoldDB" id="A0A060QIP4"/>
<dbReference type="Proteomes" id="UP000027583">
    <property type="component" value="Unassembled WGS sequence"/>
</dbReference>